<protein>
    <submittedName>
        <fullName evidence="2">Uncharacterized protein</fullName>
    </submittedName>
</protein>
<evidence type="ECO:0000313" key="2">
    <source>
        <dbReference type="EMBL" id="KAG8192389.1"/>
    </source>
</evidence>
<feature type="compositionally biased region" description="Basic residues" evidence="1">
    <location>
        <begin position="55"/>
        <end position="64"/>
    </location>
</feature>
<feature type="compositionally biased region" description="Polar residues" evidence="1">
    <location>
        <begin position="1"/>
        <end position="10"/>
    </location>
</feature>
<feature type="region of interest" description="Disordered" evidence="1">
    <location>
        <begin position="1"/>
        <end position="30"/>
    </location>
</feature>
<evidence type="ECO:0000256" key="1">
    <source>
        <dbReference type="SAM" id="MobiDB-lite"/>
    </source>
</evidence>
<sequence>MVSYSRTINYSMPPKPGMPPTQSFNRDVFGGQLGQSRTLSLFAHHHPPNPYPPLQKRHPRHRWSARPGPSSTPCRQHREAECHPRRLWWSV</sequence>
<keyword evidence="3" id="KW-1185">Reference proteome</keyword>
<gene>
    <name evidence="2" type="ORF">JTE90_029113</name>
</gene>
<dbReference type="EMBL" id="JAFNEN010000140">
    <property type="protein sequence ID" value="KAG8192389.1"/>
    <property type="molecule type" value="Genomic_DNA"/>
</dbReference>
<proteinExistence type="predicted"/>
<comment type="caution">
    <text evidence="2">The sequence shown here is derived from an EMBL/GenBank/DDBJ whole genome shotgun (WGS) entry which is preliminary data.</text>
</comment>
<dbReference type="Proteomes" id="UP000827092">
    <property type="component" value="Unassembled WGS sequence"/>
</dbReference>
<name>A0AAV6V6P8_9ARAC</name>
<organism evidence="2 3">
    <name type="scientific">Oedothorax gibbosus</name>
    <dbReference type="NCBI Taxonomy" id="931172"/>
    <lineage>
        <taxon>Eukaryota</taxon>
        <taxon>Metazoa</taxon>
        <taxon>Ecdysozoa</taxon>
        <taxon>Arthropoda</taxon>
        <taxon>Chelicerata</taxon>
        <taxon>Arachnida</taxon>
        <taxon>Araneae</taxon>
        <taxon>Araneomorphae</taxon>
        <taxon>Entelegynae</taxon>
        <taxon>Araneoidea</taxon>
        <taxon>Linyphiidae</taxon>
        <taxon>Erigoninae</taxon>
        <taxon>Oedothorax</taxon>
    </lineage>
</organism>
<accession>A0AAV6V6P8</accession>
<evidence type="ECO:0000313" key="3">
    <source>
        <dbReference type="Proteomes" id="UP000827092"/>
    </source>
</evidence>
<feature type="region of interest" description="Disordered" evidence="1">
    <location>
        <begin position="42"/>
        <end position="77"/>
    </location>
</feature>
<reference evidence="2 3" key="1">
    <citation type="journal article" date="2022" name="Nat. Ecol. Evol.">
        <title>A masculinizing supergene underlies an exaggerated male reproductive morph in a spider.</title>
        <authorList>
            <person name="Hendrickx F."/>
            <person name="De Corte Z."/>
            <person name="Sonet G."/>
            <person name="Van Belleghem S.M."/>
            <person name="Kostlbacher S."/>
            <person name="Vangestel C."/>
        </authorList>
    </citation>
    <scope>NUCLEOTIDE SEQUENCE [LARGE SCALE GENOMIC DNA]</scope>
    <source>
        <strain evidence="2">W744_W776</strain>
    </source>
</reference>
<dbReference type="AlphaFoldDB" id="A0AAV6V6P8"/>